<dbReference type="EMBL" id="BAAART010000207">
    <property type="protein sequence ID" value="GAA2259740.1"/>
    <property type="molecule type" value="Genomic_DNA"/>
</dbReference>
<evidence type="ECO:0000313" key="3">
    <source>
        <dbReference type="Proteomes" id="UP001501474"/>
    </source>
</evidence>
<evidence type="ECO:0000313" key="2">
    <source>
        <dbReference type="EMBL" id="GAA2259740.1"/>
    </source>
</evidence>
<reference evidence="2 3" key="1">
    <citation type="journal article" date="2019" name="Int. J. Syst. Evol. Microbiol.">
        <title>The Global Catalogue of Microorganisms (GCM) 10K type strain sequencing project: providing services to taxonomists for standard genome sequencing and annotation.</title>
        <authorList>
            <consortium name="The Broad Institute Genomics Platform"/>
            <consortium name="The Broad Institute Genome Sequencing Center for Infectious Disease"/>
            <person name="Wu L."/>
            <person name="Ma J."/>
        </authorList>
    </citation>
    <scope>NUCLEOTIDE SEQUENCE [LARGE SCALE GENOMIC DNA]</scope>
    <source>
        <strain evidence="2 3">JCM 3053</strain>
    </source>
</reference>
<comment type="caution">
    <text evidence="2">The sequence shown here is derived from an EMBL/GenBank/DDBJ whole genome shotgun (WGS) entry which is preliminary data.</text>
</comment>
<feature type="region of interest" description="Disordered" evidence="1">
    <location>
        <begin position="46"/>
        <end position="87"/>
    </location>
</feature>
<accession>A0ABN3EIM3</accession>
<sequence length="133" mass="13267">MQDAAVREDGERHGLTRLGFALGERHLLELALGGRRFVVFRVPGVGAGDGGGGSDGEKQAGEQGYGAAKSGTPGGAGAAGSGSVHEVPPGTGWAVRGGCEACVRAPGCAVTPEVCCALSASRQVSVVNLWFSC</sequence>
<organism evidence="2 3">
    <name type="scientific">Streptomyces indiaensis</name>
    <dbReference type="NCBI Taxonomy" id="284033"/>
    <lineage>
        <taxon>Bacteria</taxon>
        <taxon>Bacillati</taxon>
        <taxon>Actinomycetota</taxon>
        <taxon>Actinomycetes</taxon>
        <taxon>Kitasatosporales</taxon>
        <taxon>Streptomycetaceae</taxon>
        <taxon>Streptomyces</taxon>
    </lineage>
</organism>
<protein>
    <submittedName>
        <fullName evidence="2">Uncharacterized protein</fullName>
    </submittedName>
</protein>
<proteinExistence type="predicted"/>
<evidence type="ECO:0000256" key="1">
    <source>
        <dbReference type="SAM" id="MobiDB-lite"/>
    </source>
</evidence>
<name>A0ABN3EIM3_9ACTN</name>
<keyword evidence="3" id="KW-1185">Reference proteome</keyword>
<gene>
    <name evidence="2" type="ORF">GCM10010104_66580</name>
</gene>
<dbReference type="Proteomes" id="UP001501474">
    <property type="component" value="Unassembled WGS sequence"/>
</dbReference>